<sequence>MKEFSNGNIVSGESGAVSLGILKYAFDNDKSILEKLEIDINSKIMLISTEGDTDQIFYKQVLSETD</sequence>
<gene>
    <name evidence="1" type="ORF">ASZ90_004520</name>
</gene>
<evidence type="ECO:0008006" key="2">
    <source>
        <dbReference type="Google" id="ProtNLM"/>
    </source>
</evidence>
<dbReference type="EMBL" id="LNQE01000632">
    <property type="protein sequence ID" value="KUG25658.1"/>
    <property type="molecule type" value="Genomic_DNA"/>
</dbReference>
<reference evidence="1" key="1">
    <citation type="journal article" date="2015" name="Proc. Natl. Acad. Sci. U.S.A.">
        <title>Networks of energetic and metabolic interactions define dynamics in microbial communities.</title>
        <authorList>
            <person name="Embree M."/>
            <person name="Liu J.K."/>
            <person name="Al-Bassam M.M."/>
            <person name="Zengler K."/>
        </authorList>
    </citation>
    <scope>NUCLEOTIDE SEQUENCE</scope>
</reference>
<dbReference type="InterPro" id="IPR036052">
    <property type="entry name" value="TrpB-like_PALP_sf"/>
</dbReference>
<accession>A0A0W8FXT7</accession>
<protein>
    <recommendedName>
        <fullName evidence="2">Diaminopropionate ammonia-lyase</fullName>
    </recommendedName>
</protein>
<evidence type="ECO:0000313" key="1">
    <source>
        <dbReference type="EMBL" id="KUG25658.1"/>
    </source>
</evidence>
<proteinExistence type="predicted"/>
<dbReference type="Gene3D" id="3.40.50.1100">
    <property type="match status" value="1"/>
</dbReference>
<name>A0A0W8FXT7_9ZZZZ</name>
<organism evidence="1">
    <name type="scientific">hydrocarbon metagenome</name>
    <dbReference type="NCBI Taxonomy" id="938273"/>
    <lineage>
        <taxon>unclassified sequences</taxon>
        <taxon>metagenomes</taxon>
        <taxon>ecological metagenomes</taxon>
    </lineage>
</organism>
<dbReference type="AlphaFoldDB" id="A0A0W8FXT7"/>
<comment type="caution">
    <text evidence="1">The sequence shown here is derived from an EMBL/GenBank/DDBJ whole genome shotgun (WGS) entry which is preliminary data.</text>
</comment>